<proteinExistence type="evidence at transcript level"/>
<evidence type="ECO:0000313" key="2">
    <source>
        <dbReference type="EMBL" id="JAC92585.1"/>
    </source>
</evidence>
<evidence type="ECO:0000256" key="1">
    <source>
        <dbReference type="SAM" id="SignalP"/>
    </source>
</evidence>
<feature type="chain" id="PRO_5001868377" evidence="1">
    <location>
        <begin position="21"/>
        <end position="74"/>
    </location>
</feature>
<dbReference type="EMBL" id="GBIH01002125">
    <property type="protein sequence ID" value="JAC92585.1"/>
    <property type="molecule type" value="mRNA"/>
</dbReference>
<protein>
    <submittedName>
        <fullName evidence="2">Putative salivary secreted protein</fullName>
    </submittedName>
</protein>
<feature type="signal peptide" evidence="1">
    <location>
        <begin position="1"/>
        <end position="20"/>
    </location>
</feature>
<sequence length="74" mass="8211">MRSSFIFCLLAMFYIASANARFCSDISGAPCRRFCYGFSGYNEDDEFTTKPPGTLCTMPGGRPGECKDGECRKK</sequence>
<reference evidence="2" key="1">
    <citation type="journal article" date="2015" name="PLoS Negl. Trop. Dis.">
        <title>Deep Sequencing Analysis of the Ixodes ricinus Haemocytome.</title>
        <authorList>
            <person name="Kotsyfakis M."/>
            <person name="Kopacek P."/>
            <person name="Franta Z."/>
            <person name="Pedra J.H."/>
            <person name="Ribeiro J.M."/>
        </authorList>
    </citation>
    <scope>NUCLEOTIDE SEQUENCE</scope>
</reference>
<organism evidence="2">
    <name type="scientific">Ixodes ricinus</name>
    <name type="common">Common tick</name>
    <name type="synonym">Acarus ricinus</name>
    <dbReference type="NCBI Taxonomy" id="34613"/>
    <lineage>
        <taxon>Eukaryota</taxon>
        <taxon>Metazoa</taxon>
        <taxon>Ecdysozoa</taxon>
        <taxon>Arthropoda</taxon>
        <taxon>Chelicerata</taxon>
        <taxon>Arachnida</taxon>
        <taxon>Acari</taxon>
        <taxon>Parasitiformes</taxon>
        <taxon>Ixodida</taxon>
        <taxon>Ixodoidea</taxon>
        <taxon>Ixodidae</taxon>
        <taxon>Ixodinae</taxon>
        <taxon>Ixodes</taxon>
    </lineage>
</organism>
<name>A0A090XBV4_IXORI</name>
<accession>A0A090XBV4</accession>
<dbReference type="AlphaFoldDB" id="A0A090XBV4"/>
<keyword evidence="1" id="KW-0732">Signal</keyword>